<name>A0A8S9IBT5_BRACR</name>
<accession>A0A8S9IBT5</accession>
<protein>
    <submittedName>
        <fullName evidence="1">Uncharacterized protein</fullName>
    </submittedName>
</protein>
<proteinExistence type="predicted"/>
<dbReference type="EMBL" id="QGKW02001911">
    <property type="protein sequence ID" value="KAF2567320.1"/>
    <property type="molecule type" value="Genomic_DNA"/>
</dbReference>
<dbReference type="AlphaFoldDB" id="A0A8S9IBT5"/>
<organism evidence="1 2">
    <name type="scientific">Brassica cretica</name>
    <name type="common">Mustard</name>
    <dbReference type="NCBI Taxonomy" id="69181"/>
    <lineage>
        <taxon>Eukaryota</taxon>
        <taxon>Viridiplantae</taxon>
        <taxon>Streptophyta</taxon>
        <taxon>Embryophyta</taxon>
        <taxon>Tracheophyta</taxon>
        <taxon>Spermatophyta</taxon>
        <taxon>Magnoliopsida</taxon>
        <taxon>eudicotyledons</taxon>
        <taxon>Gunneridae</taxon>
        <taxon>Pentapetalae</taxon>
        <taxon>rosids</taxon>
        <taxon>malvids</taxon>
        <taxon>Brassicales</taxon>
        <taxon>Brassicaceae</taxon>
        <taxon>Brassiceae</taxon>
        <taxon>Brassica</taxon>
    </lineage>
</organism>
<comment type="caution">
    <text evidence="1">The sequence shown here is derived from an EMBL/GenBank/DDBJ whole genome shotgun (WGS) entry which is preliminary data.</text>
</comment>
<dbReference type="Proteomes" id="UP000712281">
    <property type="component" value="Unassembled WGS sequence"/>
</dbReference>
<evidence type="ECO:0000313" key="1">
    <source>
        <dbReference type="EMBL" id="KAF2567320.1"/>
    </source>
</evidence>
<evidence type="ECO:0000313" key="2">
    <source>
        <dbReference type="Proteomes" id="UP000712281"/>
    </source>
</evidence>
<gene>
    <name evidence="1" type="ORF">F2Q68_00026901</name>
</gene>
<sequence>MNRGGAPTPSAAPARNRPLQPRFRTWDISDISNDNKRNIVKASTSLEMSKKGLDRPLRLGAGRYWAEDLESRRLAGLAGRSCGGTGQNGMGIMLTAGFGCPATLASTAPLLFCAT</sequence>
<reference evidence="1" key="1">
    <citation type="submission" date="2019-12" db="EMBL/GenBank/DDBJ databases">
        <title>Genome sequencing and annotation of Brassica cretica.</title>
        <authorList>
            <person name="Studholme D.J."/>
            <person name="Sarris P.F."/>
        </authorList>
    </citation>
    <scope>NUCLEOTIDE SEQUENCE</scope>
    <source>
        <strain evidence="1">PFS-001/15</strain>
        <tissue evidence="1">Leaf</tissue>
    </source>
</reference>